<proteinExistence type="inferred from homology"/>
<dbReference type="GO" id="GO:0005783">
    <property type="term" value="C:endoplasmic reticulum"/>
    <property type="evidence" value="ECO:0007669"/>
    <property type="project" value="TreeGrafter"/>
</dbReference>
<keyword evidence="2" id="KW-0732">Signal</keyword>
<keyword evidence="3" id="KW-0325">Glycoprotein</keyword>
<sequence>MRSRSVMLPRDLCAERVLLSTVLCASLTFAFGVAAHSLNTFESFLQDELFSIEFTYGQALDNYVAENWRESVTYLELSIRLYRHLKDSVEFCSNSCRHGSQDNIGPDDHLPDLQVFWQVLLRASCVRKCKLRFPVFVFLQPRREILDDFERRTPYKYLHYAYHHLNDTENAASAAHTFLQRNPGDLEMTERMRVYKDLFDLDGFLTDREERQYERSFLRAVLLFNSGDFSSSSESMEGAMREYLLEYDLCTAGCEGTVDVAEMKDSHTSLADACIAALRCKVKCEDNLTPNVGGYFVEKFMATMYHYLQFAYYKLNDARAAAPCASSYMLFDPGDEVMRQNMQYYHAYSQEWGLQENHFMPRPEGVKYFNQTTLQRRMLEYAETNLQYDDEDVVRSDEMTAIGSTESPDVEFEGTGDYEEGIYAEFWQTPKCRGDMGENDG</sequence>
<feature type="domain" description="Leprecan-like alpha-helical" evidence="4">
    <location>
        <begin position="53"/>
        <end position="347"/>
    </location>
</feature>
<evidence type="ECO:0000259" key="4">
    <source>
        <dbReference type="Pfam" id="PF23557"/>
    </source>
</evidence>
<dbReference type="GO" id="GO:0005518">
    <property type="term" value="F:collagen binding"/>
    <property type="evidence" value="ECO:0007669"/>
    <property type="project" value="TreeGrafter"/>
</dbReference>
<dbReference type="PANTHER" id="PTHR13986:SF4">
    <property type="entry name" value="ENDOPLASMIC RETICULUM PROTEIN SC65"/>
    <property type="match status" value="1"/>
</dbReference>
<organism evidence="5 6">
    <name type="scientific">Chanos chanos</name>
    <name type="common">Milkfish</name>
    <name type="synonym">Mugil chanos</name>
    <dbReference type="NCBI Taxonomy" id="29144"/>
    <lineage>
        <taxon>Eukaryota</taxon>
        <taxon>Metazoa</taxon>
        <taxon>Chordata</taxon>
        <taxon>Craniata</taxon>
        <taxon>Vertebrata</taxon>
        <taxon>Euteleostomi</taxon>
        <taxon>Actinopterygii</taxon>
        <taxon>Neopterygii</taxon>
        <taxon>Teleostei</taxon>
        <taxon>Ostariophysi</taxon>
        <taxon>Gonorynchiformes</taxon>
        <taxon>Chanidae</taxon>
        <taxon>Chanos</taxon>
    </lineage>
</organism>
<name>A0A6J2VG10_CHACN</name>
<dbReference type="InterPro" id="IPR011990">
    <property type="entry name" value="TPR-like_helical_dom_sf"/>
</dbReference>
<evidence type="ECO:0000256" key="1">
    <source>
        <dbReference type="ARBA" id="ARBA00006487"/>
    </source>
</evidence>
<keyword evidence="5" id="KW-1185">Reference proteome</keyword>
<dbReference type="InParanoid" id="A0A6J2VG10"/>
<dbReference type="PANTHER" id="PTHR13986">
    <property type="entry name" value="PROTEIN LYSINE HYDROXYLATION COMPLEX COMPONENT"/>
    <property type="match status" value="1"/>
</dbReference>
<accession>A0A6J2VG10</accession>
<dbReference type="Gene3D" id="1.25.40.10">
    <property type="entry name" value="Tetratricopeptide repeat domain"/>
    <property type="match status" value="1"/>
</dbReference>
<comment type="similarity">
    <text evidence="1">Belongs to the leprecan family.</text>
</comment>
<reference evidence="6" key="1">
    <citation type="submission" date="2025-08" db="UniProtKB">
        <authorList>
            <consortium name="RefSeq"/>
        </authorList>
    </citation>
    <scope>IDENTIFICATION</scope>
</reference>
<dbReference type="InterPro" id="IPR056585">
    <property type="entry name" value="Leprecan_dom"/>
</dbReference>
<dbReference type="GO" id="GO:0030199">
    <property type="term" value="P:collagen fibril organization"/>
    <property type="evidence" value="ECO:0007669"/>
    <property type="project" value="TreeGrafter"/>
</dbReference>
<evidence type="ECO:0000313" key="6">
    <source>
        <dbReference type="RefSeq" id="XP_030630857.1"/>
    </source>
</evidence>
<dbReference type="Proteomes" id="UP000504632">
    <property type="component" value="Chromosome 5"/>
</dbReference>
<protein>
    <submittedName>
        <fullName evidence="6">Endoplasmic reticulum protein SC65-like</fullName>
    </submittedName>
</protein>
<dbReference type="OrthoDB" id="8517835at2759"/>
<gene>
    <name evidence="6" type="primary">LOC115812520</name>
</gene>
<evidence type="ECO:0000313" key="5">
    <source>
        <dbReference type="Proteomes" id="UP000504632"/>
    </source>
</evidence>
<dbReference type="Pfam" id="PF23557">
    <property type="entry name" value="TPR_leprecan"/>
    <property type="match status" value="1"/>
</dbReference>
<evidence type="ECO:0000256" key="2">
    <source>
        <dbReference type="ARBA" id="ARBA00022729"/>
    </source>
</evidence>
<dbReference type="InterPro" id="IPR052284">
    <property type="entry name" value="Collagen_mod_leprecan"/>
</dbReference>
<evidence type="ECO:0000256" key="3">
    <source>
        <dbReference type="ARBA" id="ARBA00023180"/>
    </source>
</evidence>
<dbReference type="GeneID" id="115812520"/>
<dbReference type="AlphaFoldDB" id="A0A6J2VG10"/>
<dbReference type="RefSeq" id="XP_030630857.1">
    <property type="nucleotide sequence ID" value="XM_030774997.1"/>
</dbReference>